<dbReference type="EMBL" id="JACAGB010000006">
    <property type="protein sequence ID" value="KAF6358508.1"/>
    <property type="molecule type" value="Genomic_DNA"/>
</dbReference>
<sequence length="129" mass="14551">MWRVRSGTAGPDPEHSAWSRGGMRKGFVVGRRVCLTSVTCPVLVRYGWMLGLPPLRHLIPSQCCHLCYVHLRLGKMQESLCALSKESGRLLGCMGDSELRSSRYPPEQAGWRMQLRFRGAQVPGARCWH</sequence>
<name>A0A7J7Y9K1_PIPKU</name>
<gene>
    <name evidence="1" type="ORF">mPipKuh1_010332</name>
</gene>
<reference evidence="1 2" key="1">
    <citation type="journal article" date="2020" name="Nature">
        <title>Six reference-quality genomes reveal evolution of bat adaptations.</title>
        <authorList>
            <person name="Jebb D."/>
            <person name="Huang Z."/>
            <person name="Pippel M."/>
            <person name="Hughes G.M."/>
            <person name="Lavrichenko K."/>
            <person name="Devanna P."/>
            <person name="Winkler S."/>
            <person name="Jermiin L.S."/>
            <person name="Skirmuntt E.C."/>
            <person name="Katzourakis A."/>
            <person name="Burkitt-Gray L."/>
            <person name="Ray D.A."/>
            <person name="Sullivan K.A.M."/>
            <person name="Roscito J.G."/>
            <person name="Kirilenko B.M."/>
            <person name="Davalos L.M."/>
            <person name="Corthals A.P."/>
            <person name="Power M.L."/>
            <person name="Jones G."/>
            <person name="Ransome R.D."/>
            <person name="Dechmann D.K.N."/>
            <person name="Locatelli A.G."/>
            <person name="Puechmaille S.J."/>
            <person name="Fedrigo O."/>
            <person name="Jarvis E.D."/>
            <person name="Hiller M."/>
            <person name="Vernes S.C."/>
            <person name="Myers E.W."/>
            <person name="Teeling E.C."/>
        </authorList>
    </citation>
    <scope>NUCLEOTIDE SEQUENCE [LARGE SCALE GENOMIC DNA]</scope>
    <source>
        <strain evidence="1">MPipKuh1</strain>
        <tissue evidence="1">Flight muscle</tissue>
    </source>
</reference>
<dbReference type="AlphaFoldDB" id="A0A7J7Y9K1"/>
<accession>A0A7J7Y9K1</accession>
<proteinExistence type="predicted"/>
<dbReference type="Proteomes" id="UP000558488">
    <property type="component" value="Unassembled WGS sequence"/>
</dbReference>
<comment type="caution">
    <text evidence="1">The sequence shown here is derived from an EMBL/GenBank/DDBJ whole genome shotgun (WGS) entry which is preliminary data.</text>
</comment>
<evidence type="ECO:0000313" key="1">
    <source>
        <dbReference type="EMBL" id="KAF6358508.1"/>
    </source>
</evidence>
<organism evidence="1 2">
    <name type="scientific">Pipistrellus kuhlii</name>
    <name type="common">Kuhl's pipistrelle</name>
    <dbReference type="NCBI Taxonomy" id="59472"/>
    <lineage>
        <taxon>Eukaryota</taxon>
        <taxon>Metazoa</taxon>
        <taxon>Chordata</taxon>
        <taxon>Craniata</taxon>
        <taxon>Vertebrata</taxon>
        <taxon>Euteleostomi</taxon>
        <taxon>Mammalia</taxon>
        <taxon>Eutheria</taxon>
        <taxon>Laurasiatheria</taxon>
        <taxon>Chiroptera</taxon>
        <taxon>Yangochiroptera</taxon>
        <taxon>Vespertilionidae</taxon>
        <taxon>Pipistrellus</taxon>
    </lineage>
</organism>
<keyword evidence="2" id="KW-1185">Reference proteome</keyword>
<evidence type="ECO:0000313" key="2">
    <source>
        <dbReference type="Proteomes" id="UP000558488"/>
    </source>
</evidence>
<protein>
    <submittedName>
        <fullName evidence="1">Uncharacterized protein</fullName>
    </submittedName>
</protein>